<evidence type="ECO:0000313" key="3">
    <source>
        <dbReference type="EMBL" id="SQA74754.1"/>
    </source>
</evidence>
<reference evidence="4" key="2">
    <citation type="submission" date="2017-06" db="EMBL/GenBank/DDBJ databases">
        <title>Capnocytophaga spp. assemblies.</title>
        <authorList>
            <person name="Gulvik C.A."/>
        </authorList>
    </citation>
    <scope>NUCLEOTIDE SEQUENCE [LARGE SCALE GENOMIC DNA]</scope>
    <source>
        <strain evidence="4">KC1668</strain>
    </source>
</reference>
<dbReference type="EMBL" id="UAVP01000003">
    <property type="protein sequence ID" value="SQA74754.1"/>
    <property type="molecule type" value="Genomic_DNA"/>
</dbReference>
<dbReference type="AlphaFoldDB" id="A0AAX2ICQ9"/>
<dbReference type="Proteomes" id="UP000249902">
    <property type="component" value="Unassembled WGS sequence"/>
</dbReference>
<evidence type="ECO:0000256" key="1">
    <source>
        <dbReference type="SAM" id="SignalP"/>
    </source>
</evidence>
<dbReference type="RefSeq" id="WP_002680088.1">
    <property type="nucleotide sequence ID" value="NZ_CALGFZ010000054.1"/>
</dbReference>
<evidence type="ECO:0008006" key="6">
    <source>
        <dbReference type="Google" id="ProtNLM"/>
    </source>
</evidence>
<reference evidence="3 5" key="3">
    <citation type="submission" date="2018-06" db="EMBL/GenBank/DDBJ databases">
        <authorList>
            <consortium name="Pathogen Informatics"/>
            <person name="Doyle S."/>
        </authorList>
    </citation>
    <scope>NUCLEOTIDE SEQUENCE [LARGE SCALE GENOMIC DNA]</scope>
    <source>
        <strain evidence="3 5">NCTC11653</strain>
    </source>
</reference>
<proteinExistence type="predicted"/>
<dbReference type="Proteomes" id="UP000217301">
    <property type="component" value="Chromosome"/>
</dbReference>
<dbReference type="KEGG" id="cspu:CGC55_11900"/>
<evidence type="ECO:0000313" key="2">
    <source>
        <dbReference type="EMBL" id="ATA85151.1"/>
    </source>
</evidence>
<feature type="signal peptide" evidence="1">
    <location>
        <begin position="1"/>
        <end position="18"/>
    </location>
</feature>
<sequence>MKKTILLLVAIFAMVACGKSDDSKDGGGNGSGNSSGWALKILKSEGVTVGAVVIQYSTGETYMDSSQKPLTKDYLIDIKGGEPMQVAVGATGVNDNSTLTIQLLQNGQVKKTSSSKGTILNASL</sequence>
<reference evidence="2" key="1">
    <citation type="journal article" date="2017" name="Genome Announc.">
        <title>Twelve Complete Reference Genomes of Clinical Isolates in the Capnocytophaga Genus.</title>
        <authorList>
            <person name="Villarma A."/>
            <person name="Gulvik C.A."/>
            <person name="Rowe L.A."/>
            <person name="Sheth M."/>
            <person name="Juieng P."/>
            <person name="Nicholson A.C."/>
            <person name="Loparev V.N."/>
            <person name="McQuiston J.R."/>
        </authorList>
    </citation>
    <scope>NUCLEOTIDE SEQUENCE</scope>
    <source>
        <strain evidence="2">KC1668</strain>
    </source>
</reference>
<accession>A0AAX2ICQ9</accession>
<organism evidence="3 5">
    <name type="scientific">Capnocytophaga sputigena</name>
    <dbReference type="NCBI Taxonomy" id="1019"/>
    <lineage>
        <taxon>Bacteria</taxon>
        <taxon>Pseudomonadati</taxon>
        <taxon>Bacteroidota</taxon>
        <taxon>Flavobacteriia</taxon>
        <taxon>Flavobacteriales</taxon>
        <taxon>Flavobacteriaceae</taxon>
        <taxon>Capnocytophaga</taxon>
    </lineage>
</organism>
<name>A0AAX2ICQ9_CAPSP</name>
<feature type="chain" id="PRO_5043489042" description="Lipoprotein" evidence="1">
    <location>
        <begin position="19"/>
        <end position="124"/>
    </location>
</feature>
<keyword evidence="1" id="KW-0732">Signal</keyword>
<protein>
    <recommendedName>
        <fullName evidence="6">Lipoprotein</fullName>
    </recommendedName>
</protein>
<evidence type="ECO:0000313" key="4">
    <source>
        <dbReference type="Proteomes" id="UP000217301"/>
    </source>
</evidence>
<evidence type="ECO:0000313" key="5">
    <source>
        <dbReference type="Proteomes" id="UP000249902"/>
    </source>
</evidence>
<dbReference type="PROSITE" id="PS51257">
    <property type="entry name" value="PROKAR_LIPOPROTEIN"/>
    <property type="match status" value="1"/>
</dbReference>
<gene>
    <name evidence="2" type="ORF">CGC55_11900</name>
    <name evidence="3" type="ORF">NCTC11653_00647</name>
</gene>
<keyword evidence="4" id="KW-1185">Reference proteome</keyword>
<dbReference type="EMBL" id="CP022385">
    <property type="protein sequence ID" value="ATA85151.1"/>
    <property type="molecule type" value="Genomic_DNA"/>
</dbReference>